<evidence type="ECO:0000313" key="5">
    <source>
        <dbReference type="EMBL" id="WOK97661.1"/>
    </source>
</evidence>
<accession>A0AAQ3K053</accession>
<organism evidence="5 6">
    <name type="scientific">Canna indica</name>
    <name type="common">Indian-shot</name>
    <dbReference type="NCBI Taxonomy" id="4628"/>
    <lineage>
        <taxon>Eukaryota</taxon>
        <taxon>Viridiplantae</taxon>
        <taxon>Streptophyta</taxon>
        <taxon>Embryophyta</taxon>
        <taxon>Tracheophyta</taxon>
        <taxon>Spermatophyta</taxon>
        <taxon>Magnoliopsida</taxon>
        <taxon>Liliopsida</taxon>
        <taxon>Zingiberales</taxon>
        <taxon>Cannaceae</taxon>
        <taxon>Canna</taxon>
    </lineage>
</organism>
<feature type="domain" description="DUF7579" evidence="4">
    <location>
        <begin position="306"/>
        <end position="421"/>
    </location>
</feature>
<dbReference type="Pfam" id="PF24474">
    <property type="entry name" value="DUF7579"/>
    <property type="match status" value="1"/>
</dbReference>
<feature type="domain" description="Transmembrane protein 131-like N-terminal" evidence="3">
    <location>
        <begin position="235"/>
        <end position="305"/>
    </location>
</feature>
<dbReference type="EMBL" id="CP136891">
    <property type="protein sequence ID" value="WOK97661.1"/>
    <property type="molecule type" value="Genomic_DNA"/>
</dbReference>
<feature type="region of interest" description="Disordered" evidence="1">
    <location>
        <begin position="753"/>
        <end position="778"/>
    </location>
</feature>
<feature type="transmembrane region" description="Helical" evidence="2">
    <location>
        <begin position="567"/>
        <end position="587"/>
    </location>
</feature>
<dbReference type="PANTHER" id="PTHR22050:SF0">
    <property type="entry name" value="TRANSMEMBRANE PROTEIN 131 HOMOLOG"/>
    <property type="match status" value="1"/>
</dbReference>
<evidence type="ECO:0000256" key="2">
    <source>
        <dbReference type="SAM" id="Phobius"/>
    </source>
</evidence>
<gene>
    <name evidence="5" type="ORF">Cni_G06369</name>
</gene>
<keyword evidence="2 5" id="KW-0812">Transmembrane</keyword>
<dbReference type="AlphaFoldDB" id="A0AAQ3K053"/>
<name>A0AAQ3K053_9LILI</name>
<proteinExistence type="predicted"/>
<feature type="compositionally biased region" description="Basic residues" evidence="1">
    <location>
        <begin position="685"/>
        <end position="696"/>
    </location>
</feature>
<protein>
    <submittedName>
        <fullName evidence="5">Transmembrane protein 131</fullName>
    </submittedName>
</protein>
<dbReference type="Pfam" id="PF12371">
    <property type="entry name" value="TMEM131_like_N"/>
    <property type="match status" value="1"/>
</dbReference>
<dbReference type="InterPro" id="IPR056001">
    <property type="entry name" value="DUF7579"/>
</dbReference>
<keyword evidence="2" id="KW-1133">Transmembrane helix</keyword>
<evidence type="ECO:0000259" key="4">
    <source>
        <dbReference type="Pfam" id="PF24474"/>
    </source>
</evidence>
<dbReference type="InterPro" id="IPR022113">
    <property type="entry name" value="TMEM131L_N"/>
</dbReference>
<sequence length="908" mass="101159">MKHPLLGVLSVTPPVRHHSSPSVPPSLHSFYSSSLSLSTHRRRLDPEQDSLVIMNHRLSPLPCAARLVILSRKSPPWSIEVYPTLGRSLLVLFLLIAFSTIVTDTCCSCSDDSVRDVCAASTCFCFPSSMVFGLREVARWKKPDFGARADGASSEWRPGNAVVFNMLNGGAVSCSVVSSVGGNNWLSSGDGDNDIMCRAPLVPDVWMKISSVMVVDFSLLNGSSVMKIETSPFPDYGENNLFTPFISFLTVINTCNDGVLHIYKLFSADSHHYSKEFKRLLLAPCESTSIAFIFMPGWLGSSSAHHIEALDPNNRREPITIASVKSGGADLLILVNLSQVTESSKLFKIRHEEELLLLGGTVMKFALATYPNMVIPRGNLHEIHKEAMKCILLAVIVDSATPVIKVPIPCLHLVHSSSNSEHSSGISKSDGSYIGWLSQNGEEEYTNTTTEPLKSIADMALSMKQKLFEAFEADDLVCRNWRSQRQISVPKQSELFSVMTDGNHFSNWISSNSHFKQLVMMQHMLNSGDFVSSCKFADDIDDISVVSMKWSLPVYLLDLFKRPFSQAVYWTTVFLFILLLICIISNLSEEYLSQVDKIINMSEVGQISSFCHHEEFSRSSRDETPQAEFIREYNTCQNVILDEHKRTQLKQDFGQQKIAFAPPTFDKYNMLEAPKDGGLTVGVPQKRRRQRKRRATRTGLATKLDVSSSQSGNSTPTSPLSPNASTPMHAWHLSLESASFLADLSLEEIHQKRNDVEDPMRTEVSESEKHCPVPNQMQLPTYSNSTGKLTMLPMVNFLESGSHMPLATLTVLAPCSPSALCVRAPGPKRSKDKTLRMEEKNGVANEFTYDIWGNYFSEKFLCRQKELTTKVFAPEGSQSFFTRDPHSFVMMPSAWSVSLAKNSLDSFK</sequence>
<dbReference type="InterPro" id="IPR039877">
    <property type="entry name" value="TMEM131-like"/>
</dbReference>
<evidence type="ECO:0000313" key="6">
    <source>
        <dbReference type="Proteomes" id="UP001327560"/>
    </source>
</evidence>
<dbReference type="PANTHER" id="PTHR22050">
    <property type="entry name" value="RW1 PROTEIN HOMOLOG"/>
    <property type="match status" value="1"/>
</dbReference>
<keyword evidence="6" id="KW-1185">Reference proteome</keyword>
<reference evidence="5 6" key="1">
    <citation type="submission" date="2023-10" db="EMBL/GenBank/DDBJ databases">
        <title>Chromosome-scale genome assembly provides insights into flower coloration mechanisms of Canna indica.</title>
        <authorList>
            <person name="Li C."/>
        </authorList>
    </citation>
    <scope>NUCLEOTIDE SEQUENCE [LARGE SCALE GENOMIC DNA]</scope>
    <source>
        <tissue evidence="5">Flower</tissue>
    </source>
</reference>
<feature type="compositionally biased region" description="Low complexity" evidence="1">
    <location>
        <begin position="707"/>
        <end position="718"/>
    </location>
</feature>
<dbReference type="Proteomes" id="UP001327560">
    <property type="component" value="Chromosome 2"/>
</dbReference>
<keyword evidence="2" id="KW-0472">Membrane</keyword>
<dbReference type="GO" id="GO:0016020">
    <property type="term" value="C:membrane"/>
    <property type="evidence" value="ECO:0007669"/>
    <property type="project" value="TreeGrafter"/>
</dbReference>
<evidence type="ECO:0000256" key="1">
    <source>
        <dbReference type="SAM" id="MobiDB-lite"/>
    </source>
</evidence>
<evidence type="ECO:0000259" key="3">
    <source>
        <dbReference type="Pfam" id="PF12371"/>
    </source>
</evidence>
<feature type="region of interest" description="Disordered" evidence="1">
    <location>
        <begin position="676"/>
        <end position="725"/>
    </location>
</feature>
<feature type="compositionally biased region" description="Basic and acidic residues" evidence="1">
    <location>
        <begin position="753"/>
        <end position="771"/>
    </location>
</feature>